<organism evidence="2 3">
    <name type="scientific">Dyadobacter jejuensis</name>
    <dbReference type="NCBI Taxonomy" id="1082580"/>
    <lineage>
        <taxon>Bacteria</taxon>
        <taxon>Pseudomonadati</taxon>
        <taxon>Bacteroidota</taxon>
        <taxon>Cytophagia</taxon>
        <taxon>Cytophagales</taxon>
        <taxon>Spirosomataceae</taxon>
        <taxon>Dyadobacter</taxon>
    </lineage>
</organism>
<keyword evidence="3" id="KW-1185">Reference proteome</keyword>
<comment type="caution">
    <text evidence="2">The sequence shown here is derived from an EMBL/GenBank/DDBJ whole genome shotgun (WGS) entry which is preliminary data.</text>
</comment>
<reference evidence="2 3" key="1">
    <citation type="submission" date="2018-03" db="EMBL/GenBank/DDBJ databases">
        <title>Genomic Encyclopedia of Archaeal and Bacterial Type Strains, Phase II (KMG-II): from individual species to whole genera.</title>
        <authorList>
            <person name="Goeker M."/>
        </authorList>
    </citation>
    <scope>NUCLEOTIDE SEQUENCE [LARGE SCALE GENOMIC DNA]</scope>
    <source>
        <strain evidence="2 3">DSM 100346</strain>
    </source>
</reference>
<dbReference type="EMBL" id="QGDT01000002">
    <property type="protein sequence ID" value="PWJ59238.1"/>
    <property type="molecule type" value="Genomic_DNA"/>
</dbReference>
<feature type="transmembrane region" description="Helical" evidence="1">
    <location>
        <begin position="71"/>
        <end position="92"/>
    </location>
</feature>
<keyword evidence="1" id="KW-0472">Membrane</keyword>
<sequence>MESKLPFENELEKIFLGKFPAFPENVKEGLVKYGPYVMLFFTVIGLFGLLGALGIGGAAIGMAGMSYGIGYHFYVGIITGIITMLLYLMAFNPLRNRKRAGWNLLYYAMLLSLLGSLLQVNIFSFIVGGALGFWVLFQIREKYA</sequence>
<feature type="transmembrane region" description="Helical" evidence="1">
    <location>
        <begin position="36"/>
        <end position="65"/>
    </location>
</feature>
<gene>
    <name evidence="2" type="ORF">CLV98_10270</name>
</gene>
<dbReference type="Proteomes" id="UP000245880">
    <property type="component" value="Unassembled WGS sequence"/>
</dbReference>
<evidence type="ECO:0000313" key="2">
    <source>
        <dbReference type="EMBL" id="PWJ59238.1"/>
    </source>
</evidence>
<evidence type="ECO:0000256" key="1">
    <source>
        <dbReference type="SAM" id="Phobius"/>
    </source>
</evidence>
<accession>A0A316AP33</accession>
<dbReference type="AlphaFoldDB" id="A0A316AP33"/>
<protein>
    <recommendedName>
        <fullName evidence="4">Chromate transporter</fullName>
    </recommendedName>
</protein>
<evidence type="ECO:0000313" key="3">
    <source>
        <dbReference type="Proteomes" id="UP000245880"/>
    </source>
</evidence>
<dbReference type="OrthoDB" id="964076at2"/>
<keyword evidence="1" id="KW-0812">Transmembrane</keyword>
<keyword evidence="1" id="KW-1133">Transmembrane helix</keyword>
<dbReference type="RefSeq" id="WP_109673143.1">
    <property type="nucleotide sequence ID" value="NZ_QGDT01000002.1"/>
</dbReference>
<evidence type="ECO:0008006" key="4">
    <source>
        <dbReference type="Google" id="ProtNLM"/>
    </source>
</evidence>
<feature type="transmembrane region" description="Helical" evidence="1">
    <location>
        <begin position="104"/>
        <end position="137"/>
    </location>
</feature>
<name>A0A316AP33_9BACT</name>
<proteinExistence type="predicted"/>